<feature type="signal peptide" evidence="6">
    <location>
        <begin position="1"/>
        <end position="19"/>
    </location>
</feature>
<keyword evidence="5" id="KW-0997">Cell inner membrane</keyword>
<dbReference type="NCBIfam" id="TIGR01352">
    <property type="entry name" value="tonB_Cterm"/>
    <property type="match status" value="1"/>
</dbReference>
<dbReference type="GO" id="GO:0015031">
    <property type="term" value="P:protein transport"/>
    <property type="evidence" value="ECO:0007669"/>
    <property type="project" value="UniProtKB-UniRule"/>
</dbReference>
<dbReference type="AlphaFoldDB" id="A0AA37WP10"/>
<dbReference type="GO" id="GO:0005886">
    <property type="term" value="C:plasma membrane"/>
    <property type="evidence" value="ECO:0007669"/>
    <property type="project" value="UniProtKB-SubCell"/>
</dbReference>
<sequence length="134" mass="14590">MRKLITIALGMSVAAMSMAKEAPSKIVHVMEDGTVGIVKDIKPEYPRHALKNKVQGYVLVSYNVNAQGAVEEITVIEESPAKVFTSAARRALASSVFTVETKDGQKAAMDGLKRRYEFQLVVDGDTSFVDLASR</sequence>
<comment type="similarity">
    <text evidence="5">Belongs to the TonB family.</text>
</comment>
<evidence type="ECO:0000256" key="1">
    <source>
        <dbReference type="ARBA" id="ARBA00004167"/>
    </source>
</evidence>
<feature type="domain" description="TonB C-terminal" evidence="7">
    <location>
        <begin position="30"/>
        <end position="127"/>
    </location>
</feature>
<dbReference type="InterPro" id="IPR006260">
    <property type="entry name" value="TonB/TolA_C"/>
</dbReference>
<dbReference type="InterPro" id="IPR037682">
    <property type="entry name" value="TonB_C"/>
</dbReference>
<comment type="subcellular location">
    <subcellularLocation>
        <location evidence="5">Cell inner membrane</location>
        <topology evidence="5">Single-pass membrane protein</topology>
        <orientation evidence="5">Periplasmic side</orientation>
    </subcellularLocation>
    <subcellularLocation>
        <location evidence="1">Membrane</location>
        <topology evidence="1">Single-pass membrane protein</topology>
    </subcellularLocation>
</comment>
<dbReference type="RefSeq" id="WP_232595413.1">
    <property type="nucleotide sequence ID" value="NZ_BSPD01000058.1"/>
</dbReference>
<keyword evidence="6" id="KW-0732">Signal</keyword>
<evidence type="ECO:0000313" key="8">
    <source>
        <dbReference type="EMBL" id="GLS26706.1"/>
    </source>
</evidence>
<accession>A0AA37WP10</accession>
<keyword evidence="2" id="KW-0812">Transmembrane</keyword>
<gene>
    <name evidence="8" type="ORF">GCM10007877_24230</name>
</gene>
<feature type="chain" id="PRO_5041433004" description="Protein TonB" evidence="6">
    <location>
        <begin position="20"/>
        <end position="134"/>
    </location>
</feature>
<dbReference type="Gene3D" id="3.30.1150.10">
    <property type="match status" value="1"/>
</dbReference>
<dbReference type="PROSITE" id="PS52015">
    <property type="entry name" value="TONB_CTD"/>
    <property type="match status" value="1"/>
</dbReference>
<reference evidence="8 9" key="1">
    <citation type="journal article" date="2014" name="Int. J. Syst. Evol. Microbiol.">
        <title>Complete genome sequence of Corynebacterium casei LMG S-19264T (=DSM 44701T), isolated from a smear-ripened cheese.</title>
        <authorList>
            <consortium name="US DOE Joint Genome Institute (JGI-PGF)"/>
            <person name="Walter F."/>
            <person name="Albersmeier A."/>
            <person name="Kalinowski J."/>
            <person name="Ruckert C."/>
        </authorList>
    </citation>
    <scope>NUCLEOTIDE SEQUENCE [LARGE SCALE GENOMIC DNA]</scope>
    <source>
        <strain evidence="8 9">NBRC 110095</strain>
    </source>
</reference>
<evidence type="ECO:0000256" key="6">
    <source>
        <dbReference type="SAM" id="SignalP"/>
    </source>
</evidence>
<evidence type="ECO:0000256" key="4">
    <source>
        <dbReference type="ARBA" id="ARBA00023136"/>
    </source>
</evidence>
<protein>
    <recommendedName>
        <fullName evidence="5">Protein TonB</fullName>
    </recommendedName>
</protein>
<evidence type="ECO:0000256" key="2">
    <source>
        <dbReference type="ARBA" id="ARBA00022692"/>
    </source>
</evidence>
<dbReference type="GO" id="GO:0055085">
    <property type="term" value="P:transmembrane transport"/>
    <property type="evidence" value="ECO:0007669"/>
    <property type="project" value="InterPro"/>
</dbReference>
<keyword evidence="5" id="KW-0735">Signal-anchor</keyword>
<keyword evidence="5" id="KW-1003">Cell membrane</keyword>
<keyword evidence="5" id="KW-0813">Transport</keyword>
<evidence type="ECO:0000256" key="5">
    <source>
        <dbReference type="RuleBase" id="RU362123"/>
    </source>
</evidence>
<keyword evidence="5" id="KW-0653">Protein transport</keyword>
<comment type="function">
    <text evidence="5">Interacts with outer membrane receptor proteins that carry out high-affinity binding and energy dependent uptake into the periplasmic space of specific substrates. It could act to transduce energy from the cytoplasmic membrane to specific energy-requiring processes in the outer membrane, resulting in the release into the periplasm of ligands bound by these outer membrane proteins.</text>
</comment>
<keyword evidence="3" id="KW-1133">Transmembrane helix</keyword>
<dbReference type="Pfam" id="PF03544">
    <property type="entry name" value="TonB_C"/>
    <property type="match status" value="1"/>
</dbReference>
<comment type="caution">
    <text evidence="8">The sequence shown here is derived from an EMBL/GenBank/DDBJ whole genome shotgun (WGS) entry which is preliminary data.</text>
</comment>
<keyword evidence="9" id="KW-1185">Reference proteome</keyword>
<dbReference type="EMBL" id="BSPD01000058">
    <property type="protein sequence ID" value="GLS26706.1"/>
    <property type="molecule type" value="Genomic_DNA"/>
</dbReference>
<dbReference type="Proteomes" id="UP001156870">
    <property type="component" value="Unassembled WGS sequence"/>
</dbReference>
<dbReference type="GO" id="GO:0030288">
    <property type="term" value="C:outer membrane-bounded periplasmic space"/>
    <property type="evidence" value="ECO:0007669"/>
    <property type="project" value="InterPro"/>
</dbReference>
<evidence type="ECO:0000313" key="9">
    <source>
        <dbReference type="Proteomes" id="UP001156870"/>
    </source>
</evidence>
<dbReference type="GO" id="GO:0015891">
    <property type="term" value="P:siderophore transport"/>
    <property type="evidence" value="ECO:0007669"/>
    <property type="project" value="InterPro"/>
</dbReference>
<evidence type="ECO:0000256" key="3">
    <source>
        <dbReference type="ARBA" id="ARBA00022989"/>
    </source>
</evidence>
<keyword evidence="4" id="KW-0472">Membrane</keyword>
<evidence type="ECO:0000259" key="7">
    <source>
        <dbReference type="PROSITE" id="PS52015"/>
    </source>
</evidence>
<proteinExistence type="inferred from homology"/>
<dbReference type="InterPro" id="IPR003538">
    <property type="entry name" value="TonB"/>
</dbReference>
<dbReference type="SUPFAM" id="SSF74653">
    <property type="entry name" value="TolA/TonB C-terminal domain"/>
    <property type="match status" value="1"/>
</dbReference>
<organism evidence="8 9">
    <name type="scientific">Marinibactrum halimedae</name>
    <dbReference type="NCBI Taxonomy" id="1444977"/>
    <lineage>
        <taxon>Bacteria</taxon>
        <taxon>Pseudomonadati</taxon>
        <taxon>Pseudomonadota</taxon>
        <taxon>Gammaproteobacteria</taxon>
        <taxon>Cellvibrionales</taxon>
        <taxon>Cellvibrionaceae</taxon>
        <taxon>Marinibactrum</taxon>
    </lineage>
</organism>
<name>A0AA37WP10_9GAMM</name>
<dbReference type="GO" id="GO:0031992">
    <property type="term" value="F:energy transducer activity"/>
    <property type="evidence" value="ECO:0007669"/>
    <property type="project" value="InterPro"/>
</dbReference>
<dbReference type="PRINTS" id="PR01374">
    <property type="entry name" value="TONBPROTEIN"/>
</dbReference>